<feature type="region of interest" description="Disordered" evidence="1">
    <location>
        <begin position="54"/>
        <end position="92"/>
    </location>
</feature>
<feature type="compositionally biased region" description="Low complexity" evidence="1">
    <location>
        <begin position="149"/>
        <end position="174"/>
    </location>
</feature>
<dbReference type="AlphaFoldDB" id="W4KM90"/>
<dbReference type="GeneID" id="20671876"/>
<feature type="region of interest" description="Disordered" evidence="1">
    <location>
        <begin position="1"/>
        <end position="33"/>
    </location>
</feature>
<keyword evidence="3" id="KW-1185">Reference proteome</keyword>
<evidence type="ECO:0000256" key="1">
    <source>
        <dbReference type="SAM" id="MobiDB-lite"/>
    </source>
</evidence>
<feature type="compositionally biased region" description="Acidic residues" evidence="1">
    <location>
        <begin position="81"/>
        <end position="90"/>
    </location>
</feature>
<gene>
    <name evidence="2" type="ORF">HETIRDRAFT_377405</name>
</gene>
<feature type="non-terminal residue" evidence="2">
    <location>
        <position position="481"/>
    </location>
</feature>
<feature type="region of interest" description="Disordered" evidence="1">
    <location>
        <begin position="293"/>
        <end position="330"/>
    </location>
</feature>
<protein>
    <submittedName>
        <fullName evidence="2">Uncharacterized protein</fullName>
    </submittedName>
</protein>
<proteinExistence type="predicted"/>
<feature type="region of interest" description="Disordered" evidence="1">
    <location>
        <begin position="111"/>
        <end position="179"/>
    </location>
</feature>
<dbReference type="InParanoid" id="W4KM90"/>
<feature type="compositionally biased region" description="Low complexity" evidence="1">
    <location>
        <begin position="112"/>
        <end position="140"/>
    </location>
</feature>
<feature type="compositionally biased region" description="Pro residues" evidence="1">
    <location>
        <begin position="19"/>
        <end position="29"/>
    </location>
</feature>
<reference evidence="2 3" key="1">
    <citation type="journal article" date="2012" name="New Phytol.">
        <title>Insight into trade-off between wood decay and parasitism from the genome of a fungal forest pathogen.</title>
        <authorList>
            <person name="Olson A."/>
            <person name="Aerts A."/>
            <person name="Asiegbu F."/>
            <person name="Belbahri L."/>
            <person name="Bouzid O."/>
            <person name="Broberg A."/>
            <person name="Canback B."/>
            <person name="Coutinho P.M."/>
            <person name="Cullen D."/>
            <person name="Dalman K."/>
            <person name="Deflorio G."/>
            <person name="van Diepen L.T."/>
            <person name="Dunand C."/>
            <person name="Duplessis S."/>
            <person name="Durling M."/>
            <person name="Gonthier P."/>
            <person name="Grimwood J."/>
            <person name="Fossdal C.G."/>
            <person name="Hansson D."/>
            <person name="Henrissat B."/>
            <person name="Hietala A."/>
            <person name="Himmelstrand K."/>
            <person name="Hoffmeister D."/>
            <person name="Hogberg N."/>
            <person name="James T.Y."/>
            <person name="Karlsson M."/>
            <person name="Kohler A."/>
            <person name="Kues U."/>
            <person name="Lee Y.H."/>
            <person name="Lin Y.C."/>
            <person name="Lind M."/>
            <person name="Lindquist E."/>
            <person name="Lombard V."/>
            <person name="Lucas S."/>
            <person name="Lunden K."/>
            <person name="Morin E."/>
            <person name="Murat C."/>
            <person name="Park J."/>
            <person name="Raffaello T."/>
            <person name="Rouze P."/>
            <person name="Salamov A."/>
            <person name="Schmutz J."/>
            <person name="Solheim H."/>
            <person name="Stahlberg J."/>
            <person name="Velez H."/>
            <person name="de Vries R.P."/>
            <person name="Wiebenga A."/>
            <person name="Woodward S."/>
            <person name="Yakovlev I."/>
            <person name="Garbelotto M."/>
            <person name="Martin F."/>
            <person name="Grigoriev I.V."/>
            <person name="Stenlid J."/>
        </authorList>
    </citation>
    <scope>NUCLEOTIDE SEQUENCE [LARGE SCALE GENOMIC DNA]</scope>
    <source>
        <strain evidence="2 3">TC 32-1</strain>
    </source>
</reference>
<dbReference type="Proteomes" id="UP000030671">
    <property type="component" value="Unassembled WGS sequence"/>
</dbReference>
<dbReference type="EMBL" id="KI925454">
    <property type="protein sequence ID" value="ETW86804.1"/>
    <property type="molecule type" value="Genomic_DNA"/>
</dbReference>
<sequence>MTGQSSCAEDRFTYDFPMPRAPTSPPPPRVGTGAYTHNVALAASVRRPPFVRASAPAATAQALPRTGRGRSLVLGLAGGDADGDGDEGADDSVVPFKQVLSATRGALFADESPATVPSHSSSSSSSSPSSSSSASLASRSQRPRNSTLPRSRASSPENPPEAANATDAADALSPSPARRRPELLRTLLAEVHWARDERRHTRAGGHTRTASASSAAKRPPPSSERRAVHPQLLIGACKACAVTGVPDPFLELAAAAGAGSTGSAGSSAGASSSSSSTLASWFSFGTRKSASTAASSVRSAKQQQPARRDSHAGAGPAQGEEEREETPLRHSCRRGQCFVAVELWESPLAPAGEGPPVPAPRVPALGDEGARARTRRASGVGIGRRLSVSLGTVLRAVGRAHGAYVRAAMLSAGVDARARDDADENGGEDGWACMAARRDGYRVRRADVGVFLGVGPGGGGKPKAELARGRRPYTLHPLMPL</sequence>
<feature type="region of interest" description="Disordered" evidence="1">
    <location>
        <begin position="195"/>
        <end position="226"/>
    </location>
</feature>
<evidence type="ECO:0000313" key="3">
    <source>
        <dbReference type="Proteomes" id="UP000030671"/>
    </source>
</evidence>
<evidence type="ECO:0000313" key="2">
    <source>
        <dbReference type="EMBL" id="ETW86804.1"/>
    </source>
</evidence>
<accession>W4KM90</accession>
<dbReference type="RefSeq" id="XP_009540788.1">
    <property type="nucleotide sequence ID" value="XM_009542493.1"/>
</dbReference>
<dbReference type="KEGG" id="hir:HETIRDRAFT_377405"/>
<feature type="compositionally biased region" description="Low complexity" evidence="1">
    <location>
        <begin position="206"/>
        <end position="217"/>
    </location>
</feature>
<name>W4KM90_HETIT</name>
<organism evidence="2 3">
    <name type="scientific">Heterobasidion irregulare (strain TC 32-1)</name>
    <dbReference type="NCBI Taxonomy" id="747525"/>
    <lineage>
        <taxon>Eukaryota</taxon>
        <taxon>Fungi</taxon>
        <taxon>Dikarya</taxon>
        <taxon>Basidiomycota</taxon>
        <taxon>Agaricomycotina</taxon>
        <taxon>Agaricomycetes</taxon>
        <taxon>Russulales</taxon>
        <taxon>Bondarzewiaceae</taxon>
        <taxon>Heterobasidion</taxon>
        <taxon>Heterobasidion annosum species complex</taxon>
    </lineage>
</organism>
<dbReference type="HOGENOM" id="CLU_568117_0_0_1"/>